<evidence type="ECO:0000259" key="16">
    <source>
        <dbReference type="PROSITE" id="PS51910"/>
    </source>
</evidence>
<dbReference type="STRING" id="1287681.M7SZI3"/>
<evidence type="ECO:0000256" key="3">
    <source>
        <dbReference type="ARBA" id="ARBA00008682"/>
    </source>
</evidence>
<evidence type="ECO:0000256" key="1">
    <source>
        <dbReference type="ARBA" id="ARBA00000822"/>
    </source>
</evidence>
<dbReference type="EMBL" id="KB706024">
    <property type="protein sequence ID" value="EMR69717.1"/>
    <property type="molecule type" value="Genomic_DNA"/>
</dbReference>
<dbReference type="OrthoDB" id="73875at2759"/>
<dbReference type="AlphaFoldDB" id="M7SZI3"/>
<dbReference type="GO" id="GO:0008061">
    <property type="term" value="F:chitin binding"/>
    <property type="evidence" value="ECO:0007669"/>
    <property type="project" value="UniProtKB-UniRule"/>
</dbReference>
<feature type="domain" description="GH18" evidence="16">
    <location>
        <begin position="86"/>
        <end position="447"/>
    </location>
</feature>
<dbReference type="GO" id="GO:0005576">
    <property type="term" value="C:extracellular region"/>
    <property type="evidence" value="ECO:0007669"/>
    <property type="project" value="UniProtKB-SubCell"/>
</dbReference>
<dbReference type="InterPro" id="IPR001223">
    <property type="entry name" value="Glyco_hydro18_cat"/>
</dbReference>
<dbReference type="InterPro" id="IPR029070">
    <property type="entry name" value="Chitinase_insertion_sf"/>
</dbReference>
<dbReference type="InterPro" id="IPR001002">
    <property type="entry name" value="Chitin-bd_1"/>
</dbReference>
<dbReference type="Gene3D" id="3.30.60.10">
    <property type="entry name" value="Endochitinase-like"/>
    <property type="match status" value="1"/>
</dbReference>
<comment type="similarity">
    <text evidence="3">Belongs to the glycosyl hydrolase 18 family. Chitinase class V subfamily.</text>
</comment>
<dbReference type="Gene3D" id="3.20.20.80">
    <property type="entry name" value="Glycosidases"/>
    <property type="match status" value="1"/>
</dbReference>
<dbReference type="SUPFAM" id="SSF51445">
    <property type="entry name" value="(Trans)glycosidases"/>
    <property type="match status" value="1"/>
</dbReference>
<keyword evidence="9" id="KW-0119">Carbohydrate metabolism</keyword>
<dbReference type="SMART" id="SM00270">
    <property type="entry name" value="ChtBD1"/>
    <property type="match status" value="1"/>
</dbReference>
<dbReference type="InterPro" id="IPR017853">
    <property type="entry name" value="GH"/>
</dbReference>
<evidence type="ECO:0000256" key="9">
    <source>
        <dbReference type="ARBA" id="ARBA00023277"/>
    </source>
</evidence>
<dbReference type="InterPro" id="IPR001579">
    <property type="entry name" value="Glyco_hydro_18_chit_AS"/>
</dbReference>
<dbReference type="PANTHER" id="PTHR11177:SF397">
    <property type="entry name" value="CHITINASE"/>
    <property type="match status" value="1"/>
</dbReference>
<dbReference type="KEGG" id="ela:UCREL1_3260"/>
<dbReference type="GO" id="GO:0006032">
    <property type="term" value="P:chitin catabolic process"/>
    <property type="evidence" value="ECO:0007669"/>
    <property type="project" value="UniProtKB-KW"/>
</dbReference>
<keyword evidence="14" id="KW-0732">Signal</keyword>
<evidence type="ECO:0000256" key="7">
    <source>
        <dbReference type="ARBA" id="ARBA00022801"/>
    </source>
</evidence>
<keyword evidence="5" id="KW-0964">Secreted</keyword>
<dbReference type="Gene3D" id="3.10.50.10">
    <property type="match status" value="1"/>
</dbReference>
<keyword evidence="6 12" id="KW-0147">Chitin-binding</keyword>
<dbReference type="InterPro" id="IPR050314">
    <property type="entry name" value="Glycosyl_Hydrlase_18"/>
</dbReference>
<keyword evidence="12" id="KW-1015">Disulfide bond</keyword>
<dbReference type="Proteomes" id="UP000012174">
    <property type="component" value="Unassembled WGS sequence"/>
</dbReference>
<evidence type="ECO:0000256" key="2">
    <source>
        <dbReference type="ARBA" id="ARBA00004613"/>
    </source>
</evidence>
<feature type="disulfide bond" evidence="12">
    <location>
        <begin position="66"/>
        <end position="70"/>
    </location>
</feature>
<keyword evidence="7 13" id="KW-0378">Hydrolase</keyword>
<dbReference type="GO" id="GO:0008843">
    <property type="term" value="F:endochitinase activity"/>
    <property type="evidence" value="ECO:0007669"/>
    <property type="project" value="UniProtKB-EC"/>
</dbReference>
<evidence type="ECO:0000313" key="18">
    <source>
        <dbReference type="Proteomes" id="UP000012174"/>
    </source>
</evidence>
<dbReference type="PANTHER" id="PTHR11177">
    <property type="entry name" value="CHITINASE"/>
    <property type="match status" value="1"/>
</dbReference>
<feature type="domain" description="Chitin-binding type-1" evidence="15">
    <location>
        <begin position="25"/>
        <end position="72"/>
    </location>
</feature>
<dbReference type="SUPFAM" id="SSF57016">
    <property type="entry name" value="Plant lectins/antimicrobial peptides"/>
    <property type="match status" value="1"/>
</dbReference>
<evidence type="ECO:0000256" key="6">
    <source>
        <dbReference type="ARBA" id="ARBA00022669"/>
    </source>
</evidence>
<name>M7SZI3_EUTLA</name>
<evidence type="ECO:0000256" key="12">
    <source>
        <dbReference type="PROSITE-ProRule" id="PRU00261"/>
    </source>
</evidence>
<evidence type="ECO:0000313" key="17">
    <source>
        <dbReference type="EMBL" id="EMR69717.1"/>
    </source>
</evidence>
<dbReference type="SMART" id="SM00636">
    <property type="entry name" value="Glyco_18"/>
    <property type="match status" value="1"/>
</dbReference>
<dbReference type="OMA" id="FDMNARW"/>
<dbReference type="SUPFAM" id="SSF54556">
    <property type="entry name" value="Chitinase insertion domain"/>
    <property type="match status" value="1"/>
</dbReference>
<proteinExistence type="inferred from homology"/>
<accession>M7SZI3</accession>
<keyword evidence="8" id="KW-0146">Chitin degradation</keyword>
<keyword evidence="18" id="KW-1185">Reference proteome</keyword>
<dbReference type="PROSITE" id="PS50941">
    <property type="entry name" value="CHIT_BIND_I_2"/>
    <property type="match status" value="1"/>
</dbReference>
<dbReference type="EC" id="3.2.1.14" evidence="4"/>
<evidence type="ECO:0000256" key="5">
    <source>
        <dbReference type="ARBA" id="ARBA00022525"/>
    </source>
</evidence>
<feature type="signal peptide" evidence="14">
    <location>
        <begin position="1"/>
        <end position="23"/>
    </location>
</feature>
<evidence type="ECO:0000256" key="14">
    <source>
        <dbReference type="SAM" id="SignalP"/>
    </source>
</evidence>
<dbReference type="GO" id="GO:0000272">
    <property type="term" value="P:polysaccharide catabolic process"/>
    <property type="evidence" value="ECO:0007669"/>
    <property type="project" value="UniProtKB-KW"/>
</dbReference>
<organism evidence="17 18">
    <name type="scientific">Eutypa lata (strain UCR-EL1)</name>
    <name type="common">Grapevine dieback disease fungus</name>
    <name type="synonym">Eutypa armeniacae</name>
    <dbReference type="NCBI Taxonomy" id="1287681"/>
    <lineage>
        <taxon>Eukaryota</taxon>
        <taxon>Fungi</taxon>
        <taxon>Dikarya</taxon>
        <taxon>Ascomycota</taxon>
        <taxon>Pezizomycotina</taxon>
        <taxon>Sordariomycetes</taxon>
        <taxon>Xylariomycetidae</taxon>
        <taxon>Xylariales</taxon>
        <taxon>Diatrypaceae</taxon>
        <taxon>Eutypa</taxon>
    </lineage>
</organism>
<dbReference type="InterPro" id="IPR011583">
    <property type="entry name" value="Chitinase_II/V-like_cat"/>
</dbReference>
<comment type="subcellular location">
    <subcellularLocation>
        <location evidence="2">Secreted</location>
    </subcellularLocation>
</comment>
<gene>
    <name evidence="17" type="ORF">UCREL1_3260</name>
</gene>
<sequence length="1194" mass="132817">MARFAIPLYFLAAATWFPSSVWTAGEECGKQAGDVTCPLNVCCSEWGFCGTIFDIQDFCDVETKHCQSNCGMDFSPANPYRYDVRETVIGYYETWLSEAEGCSKADLAYVPTGSVSHINAAFGYIDPETFDVVPMPGTDIAIYRNVAALKAHNPNLKVWLSLGGWDFSNNDTATQPVFGNISSSAANRAKFIAALIKFMKEWGFDGVDLDWEYPAAPDRRGDAADSRNYLFLMQDLRTQFDAQNRGWGVSFTAPASYWYMRWFNIESMAKSVDWINLMSYDLHGSWDADGNWIGPHVYAHTNMTEIKDALQLLWRNNVPAEKVNLGLAFYGRSYTLVDPSCNTPGCEFKDPGRPFSCGTQGGYLPYKDIAVIRNQLDAHEVHDEETGAMYMTYDDDQWVSFDTPETLKDKIDYANSIGLRGIFIWAIDQDTSGYDLLKGVMGDKGLNYFGNGIGDDSDFTSYKPGGCEWTVEVFGIFDVFCEDGDTCRDNEVRVTTSNYYKDGRGDDGSCLGVGEASYCCQLAETGPNVCEWSDSVICSRPSSDWDGDPSKYDDMCRPGTHAITFAQEDCTTGAMTPFCCGANSRVQGDSCAWFFDPDPDSWDESLSGYKTCWPSKKCPSDQSTDMGVHQIDAFMFPNIEEEAFTCRDAQGLLSARMCCDPDDLRADLKLLPVPVENIFFQEDLDALPAGSTTEFGIQIDKTITQPDDPGHSDPNANGFAWHIMDGPLDELSNLDKRDGAHWEVFDCDTESHEGPQTAKIVCTDHSEDSNCHELWLGGIETKVLKMPAGCGPGKYAMGLSLRAIENEPAPPHVTIRSLGKKPPTIYELAFDFDFSPLQRRDSNVLLRIDYSDNPGYWSEIVAAPAGQQKRDMHAEVEHEHAGDWHGYLDRRFARERRATPDADLHVLHERWLSILIDDWYNRMRDVDYDVDVLRHRIQDSFVFTLFDETKVCQLRPGVTQTLHARLEAILTLAIETTAQLTLIGRMGDLASFKQSHLTFRNKGIIVGTFDFEAYAELRFGTLQREILGLAPLGASVYIPGIVTIGPQFKVLASLGGRVNVHANARVTVDLGSWDVMQQLPLRDGAPYDFQKDDEDSVGWDGAPDSRVANSTLGDTQFEWDVSAEGSVRLTVTPQMTFGIVFDPRLGDIPNAAVDFGIDTYGVLFGKAGISSGNDLSYCYGLDVGYDAFVRVEAP</sequence>
<dbReference type="HOGENOM" id="CLU_001837_4_0_1"/>
<comment type="catalytic activity">
    <reaction evidence="1">
        <text>Random endo-hydrolysis of N-acetyl-beta-D-glucosaminide (1-&gt;4)-beta-linkages in chitin and chitodextrins.</text>
        <dbReference type="EC" id="3.2.1.14"/>
    </reaction>
</comment>
<reference evidence="18" key="1">
    <citation type="journal article" date="2013" name="Genome Announc.">
        <title>Draft genome sequence of the grapevine dieback fungus Eutypa lata UCR-EL1.</title>
        <authorList>
            <person name="Blanco-Ulate B."/>
            <person name="Rolshausen P.E."/>
            <person name="Cantu D."/>
        </authorList>
    </citation>
    <scope>NUCLEOTIDE SEQUENCE [LARGE SCALE GENOMIC DNA]</scope>
    <source>
        <strain evidence="18">UCR-EL1</strain>
    </source>
</reference>
<dbReference type="PROSITE" id="PS51910">
    <property type="entry name" value="GH18_2"/>
    <property type="match status" value="1"/>
</dbReference>
<evidence type="ECO:0000256" key="4">
    <source>
        <dbReference type="ARBA" id="ARBA00012729"/>
    </source>
</evidence>
<dbReference type="InterPro" id="IPR036861">
    <property type="entry name" value="Endochitinase-like_sf"/>
</dbReference>
<keyword evidence="10 13" id="KW-0326">Glycosidase</keyword>
<feature type="disulfide bond" evidence="12">
    <location>
        <begin position="37"/>
        <end position="49"/>
    </location>
</feature>
<evidence type="ECO:0000259" key="15">
    <source>
        <dbReference type="PROSITE" id="PS50941"/>
    </source>
</evidence>
<dbReference type="PROSITE" id="PS01095">
    <property type="entry name" value="GH18_1"/>
    <property type="match status" value="1"/>
</dbReference>
<feature type="chain" id="PRO_5004085418" description="chitinase" evidence="14">
    <location>
        <begin position="24"/>
        <end position="1194"/>
    </location>
</feature>
<evidence type="ECO:0000256" key="13">
    <source>
        <dbReference type="RuleBase" id="RU000489"/>
    </source>
</evidence>
<dbReference type="CDD" id="cd06921">
    <property type="entry name" value="ChtBD1_GH19_hevein"/>
    <property type="match status" value="1"/>
</dbReference>
<dbReference type="eggNOG" id="KOG2806">
    <property type="taxonomic scope" value="Eukaryota"/>
</dbReference>
<evidence type="ECO:0000256" key="8">
    <source>
        <dbReference type="ARBA" id="ARBA00023024"/>
    </source>
</evidence>
<comment type="caution">
    <text evidence="12">Lacks conserved residue(s) required for the propagation of feature annotation.</text>
</comment>
<feature type="disulfide bond" evidence="12">
    <location>
        <begin position="28"/>
        <end position="43"/>
    </location>
</feature>
<dbReference type="Pfam" id="PF00704">
    <property type="entry name" value="Glyco_hydro_18"/>
    <property type="match status" value="1"/>
</dbReference>
<keyword evidence="11" id="KW-0624">Polysaccharide degradation</keyword>
<protein>
    <recommendedName>
        <fullName evidence="4">chitinase</fullName>
        <ecNumber evidence="4">3.2.1.14</ecNumber>
    </recommendedName>
</protein>
<evidence type="ECO:0000256" key="11">
    <source>
        <dbReference type="ARBA" id="ARBA00023326"/>
    </source>
</evidence>
<dbReference type="Pfam" id="PF00187">
    <property type="entry name" value="Chitin_bind_1"/>
    <property type="match status" value="1"/>
</dbReference>
<evidence type="ECO:0000256" key="10">
    <source>
        <dbReference type="ARBA" id="ARBA00023295"/>
    </source>
</evidence>